<comment type="catalytic activity">
    <reaction evidence="6">
        <text>biotin + L-lysyl-[protein] + ATP = N(6)-biotinyl-L-lysyl-[protein] + AMP + diphosphate + H(+)</text>
        <dbReference type="Rhea" id="RHEA:11756"/>
        <dbReference type="Rhea" id="RHEA-COMP:9752"/>
        <dbReference type="Rhea" id="RHEA-COMP:10505"/>
        <dbReference type="ChEBI" id="CHEBI:15378"/>
        <dbReference type="ChEBI" id="CHEBI:29969"/>
        <dbReference type="ChEBI" id="CHEBI:30616"/>
        <dbReference type="ChEBI" id="CHEBI:33019"/>
        <dbReference type="ChEBI" id="CHEBI:57586"/>
        <dbReference type="ChEBI" id="CHEBI:83144"/>
        <dbReference type="ChEBI" id="CHEBI:456215"/>
        <dbReference type="EC" id="6.3.4.15"/>
    </reaction>
</comment>
<evidence type="ECO:0000256" key="5">
    <source>
        <dbReference type="ARBA" id="ARBA00024227"/>
    </source>
</evidence>
<dbReference type="SUPFAM" id="SSF50037">
    <property type="entry name" value="C-terminal domain of transcriptional repressors"/>
    <property type="match status" value="1"/>
</dbReference>
<evidence type="ECO:0000256" key="1">
    <source>
        <dbReference type="ARBA" id="ARBA00022598"/>
    </source>
</evidence>
<dbReference type="PANTHER" id="PTHR12835">
    <property type="entry name" value="BIOTIN PROTEIN LIGASE"/>
    <property type="match status" value="1"/>
</dbReference>
<organism evidence="8 9">
    <name type="scientific">Caldimonas brevitalea</name>
    <dbReference type="NCBI Taxonomy" id="413882"/>
    <lineage>
        <taxon>Bacteria</taxon>
        <taxon>Pseudomonadati</taxon>
        <taxon>Pseudomonadota</taxon>
        <taxon>Betaproteobacteria</taxon>
        <taxon>Burkholderiales</taxon>
        <taxon>Sphaerotilaceae</taxon>
        <taxon>Caldimonas</taxon>
    </lineage>
</organism>
<dbReference type="Gene3D" id="2.30.30.100">
    <property type="match status" value="1"/>
</dbReference>
<dbReference type="EMBL" id="CP011371">
    <property type="protein sequence ID" value="AKJ27024.1"/>
    <property type="molecule type" value="Genomic_DNA"/>
</dbReference>
<dbReference type="GO" id="GO:0005737">
    <property type="term" value="C:cytoplasm"/>
    <property type="evidence" value="ECO:0007669"/>
    <property type="project" value="TreeGrafter"/>
</dbReference>
<keyword evidence="2" id="KW-0547">Nucleotide-binding</keyword>
<dbReference type="STRING" id="413882.AAW51_0333"/>
<evidence type="ECO:0000259" key="7">
    <source>
        <dbReference type="PROSITE" id="PS51733"/>
    </source>
</evidence>
<keyword evidence="3" id="KW-0067">ATP-binding</keyword>
<dbReference type="PROSITE" id="PS51733">
    <property type="entry name" value="BPL_LPL_CATALYTIC"/>
    <property type="match status" value="1"/>
</dbReference>
<dbReference type="Proteomes" id="UP000035352">
    <property type="component" value="Chromosome"/>
</dbReference>
<dbReference type="InterPro" id="IPR004408">
    <property type="entry name" value="Biotin_CoA_COase_ligase"/>
</dbReference>
<dbReference type="OrthoDB" id="9807064at2"/>
<dbReference type="RefSeq" id="WP_047193233.1">
    <property type="nucleotide sequence ID" value="NZ_CP011371.1"/>
</dbReference>
<evidence type="ECO:0000256" key="6">
    <source>
        <dbReference type="ARBA" id="ARBA00047846"/>
    </source>
</evidence>
<dbReference type="PANTHER" id="PTHR12835:SF5">
    <property type="entry name" value="BIOTIN--PROTEIN LIGASE"/>
    <property type="match status" value="1"/>
</dbReference>
<dbReference type="AlphaFoldDB" id="A0A0G3BCD1"/>
<dbReference type="PATRIC" id="fig|413882.6.peg.346"/>
<dbReference type="GO" id="GO:0005524">
    <property type="term" value="F:ATP binding"/>
    <property type="evidence" value="ECO:0007669"/>
    <property type="project" value="UniProtKB-KW"/>
</dbReference>
<keyword evidence="4" id="KW-0092">Biotin</keyword>
<dbReference type="CDD" id="cd16442">
    <property type="entry name" value="BPL"/>
    <property type="match status" value="1"/>
</dbReference>
<dbReference type="KEGG" id="pbh:AAW51_0333"/>
<protein>
    <recommendedName>
        <fullName evidence="5">biotin--[biotin carboxyl-carrier protein] ligase</fullName>
        <ecNumber evidence="5">6.3.4.15</ecNumber>
    </recommendedName>
</protein>
<sequence length="261" mass="27285">MTTLHWPCETIWEQLSPLRPDISIEAVAEIGSTNTHLLERARAGDTAACLLVAEHQTAGRGRQGRRWASAPGASLTFSLGLSLTPQSWSGLSLAVGVALADALHPQLALKWPNDLWLRDGPGAGRKLGGILIETSSSGPGPGRYAVIGVGLNVRPVEVPDPRNPVAALAELQPDAAAPDTLARVALPLLTALLRFEREGYTAFAAGFAQRDLLDGVAITTTHADVPVGTAIGVDGHGALRVRTPAGETKTLESGEVSVRPC</sequence>
<evidence type="ECO:0000313" key="9">
    <source>
        <dbReference type="Proteomes" id="UP000035352"/>
    </source>
</evidence>
<dbReference type="Pfam" id="PF02237">
    <property type="entry name" value="BPL_C"/>
    <property type="match status" value="1"/>
</dbReference>
<dbReference type="NCBIfam" id="TIGR00121">
    <property type="entry name" value="birA_ligase"/>
    <property type="match status" value="1"/>
</dbReference>
<dbReference type="InterPro" id="IPR045864">
    <property type="entry name" value="aa-tRNA-synth_II/BPL/LPL"/>
</dbReference>
<evidence type="ECO:0000256" key="3">
    <source>
        <dbReference type="ARBA" id="ARBA00022840"/>
    </source>
</evidence>
<reference evidence="8 9" key="1">
    <citation type="submission" date="2015-05" db="EMBL/GenBank/DDBJ databases">
        <authorList>
            <person name="Tang B."/>
            <person name="Yu Y."/>
        </authorList>
    </citation>
    <scope>NUCLEOTIDE SEQUENCE [LARGE SCALE GENOMIC DNA]</scope>
    <source>
        <strain evidence="8 9">DSM 7029</strain>
    </source>
</reference>
<dbReference type="SUPFAM" id="SSF55681">
    <property type="entry name" value="Class II aaRS and biotin synthetases"/>
    <property type="match status" value="1"/>
</dbReference>
<dbReference type="InterPro" id="IPR008988">
    <property type="entry name" value="Transcriptional_repressor_C"/>
</dbReference>
<evidence type="ECO:0000313" key="8">
    <source>
        <dbReference type="EMBL" id="AKJ27024.1"/>
    </source>
</evidence>
<dbReference type="GO" id="GO:0004077">
    <property type="term" value="F:biotin--[biotin carboxyl-carrier protein] ligase activity"/>
    <property type="evidence" value="ECO:0007669"/>
    <property type="project" value="UniProtKB-EC"/>
</dbReference>
<keyword evidence="1 8" id="KW-0436">Ligase</keyword>
<evidence type="ECO:0000256" key="4">
    <source>
        <dbReference type="ARBA" id="ARBA00023267"/>
    </source>
</evidence>
<dbReference type="InterPro" id="IPR004143">
    <property type="entry name" value="BPL_LPL_catalytic"/>
</dbReference>
<dbReference type="InterPro" id="IPR003142">
    <property type="entry name" value="BPL_C"/>
</dbReference>
<keyword evidence="9" id="KW-1185">Reference proteome</keyword>
<proteinExistence type="predicted"/>
<name>A0A0G3BCD1_9BURK</name>
<dbReference type="Gene3D" id="3.30.930.10">
    <property type="entry name" value="Bira Bifunctional Protein, Domain 2"/>
    <property type="match status" value="1"/>
</dbReference>
<accession>A0A0G3BCD1</accession>
<evidence type="ECO:0000256" key="2">
    <source>
        <dbReference type="ARBA" id="ARBA00022741"/>
    </source>
</evidence>
<gene>
    <name evidence="8" type="primary">birA</name>
    <name evidence="8" type="ORF">AAW51_0333</name>
</gene>
<feature type="domain" description="BPL/LPL catalytic" evidence="7">
    <location>
        <begin position="9"/>
        <end position="196"/>
    </location>
</feature>
<dbReference type="EC" id="6.3.4.15" evidence="5"/>
<dbReference type="Pfam" id="PF03099">
    <property type="entry name" value="BPL_LplA_LipB"/>
    <property type="match status" value="1"/>
</dbReference>